<dbReference type="EMBL" id="LR796970">
    <property type="protein sequence ID" value="CAB4178672.1"/>
    <property type="molecule type" value="Genomic_DNA"/>
</dbReference>
<protein>
    <submittedName>
        <fullName evidence="1">Uncharacterized protein</fullName>
    </submittedName>
</protein>
<evidence type="ECO:0000313" key="2">
    <source>
        <dbReference type="EMBL" id="CAB4178672.1"/>
    </source>
</evidence>
<evidence type="ECO:0000313" key="1">
    <source>
        <dbReference type="EMBL" id="CAB4147233.1"/>
    </source>
</evidence>
<evidence type="ECO:0000313" key="4">
    <source>
        <dbReference type="EMBL" id="CAB4220493.1"/>
    </source>
</evidence>
<evidence type="ECO:0000313" key="3">
    <source>
        <dbReference type="EMBL" id="CAB4187875.1"/>
    </source>
</evidence>
<name>A0A6J5MP90_9CAUD</name>
<dbReference type="EMBL" id="LR796488">
    <property type="protein sequence ID" value="CAB4147233.1"/>
    <property type="molecule type" value="Genomic_DNA"/>
</dbReference>
<dbReference type="EMBL" id="LR797115">
    <property type="protein sequence ID" value="CAB4187875.1"/>
    <property type="molecule type" value="Genomic_DNA"/>
</dbReference>
<gene>
    <name evidence="2" type="ORF">UFOVP1020_13</name>
    <name evidence="3" type="ORF">UFOVP1170_8</name>
    <name evidence="4" type="ORF">UFOVP1621_37</name>
    <name evidence="1" type="ORF">UFOVP512_18</name>
</gene>
<proteinExistence type="predicted"/>
<organism evidence="1">
    <name type="scientific">uncultured Caudovirales phage</name>
    <dbReference type="NCBI Taxonomy" id="2100421"/>
    <lineage>
        <taxon>Viruses</taxon>
        <taxon>Duplodnaviria</taxon>
        <taxon>Heunggongvirae</taxon>
        <taxon>Uroviricota</taxon>
        <taxon>Caudoviricetes</taxon>
        <taxon>Peduoviridae</taxon>
        <taxon>Maltschvirus</taxon>
        <taxon>Maltschvirus maltsch</taxon>
    </lineage>
</organism>
<dbReference type="EMBL" id="LR797500">
    <property type="protein sequence ID" value="CAB4220493.1"/>
    <property type="molecule type" value="Genomic_DNA"/>
</dbReference>
<sequence length="105" mass="11712">MTSIARIIDALYRDADETVASARVDIGYTESETMIEIGPHPGFSSGSMVVVFSQGSGEHLCRYELEFCRTDVREARALAAALMAWADWLERELAKDREKQENPDG</sequence>
<reference evidence="1" key="1">
    <citation type="submission" date="2020-04" db="EMBL/GenBank/DDBJ databases">
        <authorList>
            <person name="Chiriac C."/>
            <person name="Salcher M."/>
            <person name="Ghai R."/>
            <person name="Kavagutti S V."/>
        </authorList>
    </citation>
    <scope>NUCLEOTIDE SEQUENCE</scope>
</reference>
<accession>A0A6J5MP90</accession>